<evidence type="ECO:0000256" key="1">
    <source>
        <dbReference type="SAM" id="MobiDB-lite"/>
    </source>
</evidence>
<gene>
    <name evidence="2" type="ORF">LTRI10_LOCUS9026</name>
</gene>
<feature type="region of interest" description="Disordered" evidence="1">
    <location>
        <begin position="29"/>
        <end position="60"/>
    </location>
</feature>
<dbReference type="AlphaFoldDB" id="A0AAV2D020"/>
<reference evidence="2 3" key="1">
    <citation type="submission" date="2024-04" db="EMBL/GenBank/DDBJ databases">
        <authorList>
            <person name="Fracassetti M."/>
        </authorList>
    </citation>
    <scope>NUCLEOTIDE SEQUENCE [LARGE SCALE GENOMIC DNA]</scope>
</reference>
<protein>
    <submittedName>
        <fullName evidence="2">Uncharacterized protein</fullName>
    </submittedName>
</protein>
<dbReference type="EMBL" id="OZ034814">
    <property type="protein sequence ID" value="CAL1361661.1"/>
    <property type="molecule type" value="Genomic_DNA"/>
</dbReference>
<keyword evidence="3" id="KW-1185">Reference proteome</keyword>
<evidence type="ECO:0000313" key="2">
    <source>
        <dbReference type="EMBL" id="CAL1361661.1"/>
    </source>
</evidence>
<sequence>MKRTKHRLVLVSLNGDEIRWEVEIFESDSTASSAANDGRLGSAFDSSPKHRSSEDRIGRGALHQEISRALASRWCATLRGTRSLRVGTEARIGSERNRQRWRRR</sequence>
<evidence type="ECO:0000313" key="3">
    <source>
        <dbReference type="Proteomes" id="UP001497516"/>
    </source>
</evidence>
<proteinExistence type="predicted"/>
<dbReference type="Proteomes" id="UP001497516">
    <property type="component" value="Chromosome 10"/>
</dbReference>
<organism evidence="2 3">
    <name type="scientific">Linum trigynum</name>
    <dbReference type="NCBI Taxonomy" id="586398"/>
    <lineage>
        <taxon>Eukaryota</taxon>
        <taxon>Viridiplantae</taxon>
        <taxon>Streptophyta</taxon>
        <taxon>Embryophyta</taxon>
        <taxon>Tracheophyta</taxon>
        <taxon>Spermatophyta</taxon>
        <taxon>Magnoliopsida</taxon>
        <taxon>eudicotyledons</taxon>
        <taxon>Gunneridae</taxon>
        <taxon>Pentapetalae</taxon>
        <taxon>rosids</taxon>
        <taxon>fabids</taxon>
        <taxon>Malpighiales</taxon>
        <taxon>Linaceae</taxon>
        <taxon>Linum</taxon>
    </lineage>
</organism>
<name>A0AAV2D020_9ROSI</name>
<feature type="compositionally biased region" description="Basic and acidic residues" evidence="1">
    <location>
        <begin position="47"/>
        <end position="58"/>
    </location>
</feature>
<accession>A0AAV2D020</accession>